<keyword evidence="2" id="KW-1185">Reference proteome</keyword>
<dbReference type="Proteomes" id="UP000298061">
    <property type="component" value="Unassembled WGS sequence"/>
</dbReference>
<protein>
    <recommendedName>
        <fullName evidence="3">HECT domain-containing protein</fullName>
    </recommendedName>
</protein>
<comment type="caution">
    <text evidence="1">The sequence shown here is derived from an EMBL/GenBank/DDBJ whole genome shotgun (WGS) entry which is preliminary data.</text>
</comment>
<gene>
    <name evidence="1" type="ORF">EWM64_g7804</name>
</gene>
<accession>A0A4Y9ZRS2</accession>
<evidence type="ECO:0008006" key="3">
    <source>
        <dbReference type="Google" id="ProtNLM"/>
    </source>
</evidence>
<evidence type="ECO:0000313" key="1">
    <source>
        <dbReference type="EMBL" id="TFY76208.1"/>
    </source>
</evidence>
<reference evidence="1 2" key="1">
    <citation type="submission" date="2019-02" db="EMBL/GenBank/DDBJ databases">
        <title>Genome sequencing of the rare red list fungi Hericium alpestre (H. flagellum).</title>
        <authorList>
            <person name="Buettner E."/>
            <person name="Kellner H."/>
        </authorList>
    </citation>
    <scope>NUCLEOTIDE SEQUENCE [LARGE SCALE GENOMIC DNA]</scope>
    <source>
        <strain evidence="1 2">DSM 108284</strain>
    </source>
</reference>
<dbReference type="OrthoDB" id="3005475at2759"/>
<proteinExistence type="predicted"/>
<name>A0A4Y9ZRS2_9AGAM</name>
<dbReference type="EMBL" id="SFCI01001281">
    <property type="protein sequence ID" value="TFY76208.1"/>
    <property type="molecule type" value="Genomic_DNA"/>
</dbReference>
<organism evidence="1 2">
    <name type="scientific">Hericium alpestre</name>
    <dbReference type="NCBI Taxonomy" id="135208"/>
    <lineage>
        <taxon>Eukaryota</taxon>
        <taxon>Fungi</taxon>
        <taxon>Dikarya</taxon>
        <taxon>Basidiomycota</taxon>
        <taxon>Agaricomycotina</taxon>
        <taxon>Agaricomycetes</taxon>
        <taxon>Russulales</taxon>
        <taxon>Hericiaceae</taxon>
        <taxon>Hericium</taxon>
    </lineage>
</organism>
<dbReference type="AlphaFoldDB" id="A0A4Y9ZRS2"/>
<sequence>MTAEAISSDLAAHDVMLVTSSAASASPAWSSQTGLWTSPWVPPPSSADQPGLPIYSITTFSDDVFNAACEGAPDAQMHLQAASTAHLADLLMAEIGTAIETGDFTKVLASSRSFTTLDEDGHPESFGDGIAREALFIAFKHYQDQRAVYFLDRLDGRATLQVNHTGFSAEVVPSSRTLALKKLGAICALMLIMGNNIEPYDPCLFQYIVYDADINSLHPAFISEWHPEICNAVRDWIDMGPEGSPAHFERWFVSYLDMATASLSERTSESHMALAAELLFKMIMGPQRLSHPEWASFVEGFRLRCRNGFDFTQVRFSYECSGVIMT</sequence>
<evidence type="ECO:0000313" key="2">
    <source>
        <dbReference type="Proteomes" id="UP000298061"/>
    </source>
</evidence>